<evidence type="ECO:0000313" key="2">
    <source>
        <dbReference type="EMBL" id="KAF0028453.1"/>
    </source>
</evidence>
<accession>A0A6A4S283</accession>
<reference evidence="2 3" key="1">
    <citation type="submission" date="2019-06" db="EMBL/GenBank/DDBJ databases">
        <title>Draft genomes of female and male turbot (Scophthalmus maximus).</title>
        <authorList>
            <person name="Xu H."/>
            <person name="Xu X.-W."/>
            <person name="Shao C."/>
            <person name="Chen S."/>
        </authorList>
    </citation>
    <scope>NUCLEOTIDE SEQUENCE [LARGE SCALE GENOMIC DNA]</scope>
    <source>
        <strain evidence="2">Ysfricsl-2016a</strain>
        <tissue evidence="2">Blood</tissue>
    </source>
</reference>
<dbReference type="Proteomes" id="UP000438429">
    <property type="component" value="Unassembled WGS sequence"/>
</dbReference>
<proteinExistence type="predicted"/>
<evidence type="ECO:0000313" key="3">
    <source>
        <dbReference type="Proteomes" id="UP000438429"/>
    </source>
</evidence>
<comment type="caution">
    <text evidence="2">The sequence shown here is derived from an EMBL/GenBank/DDBJ whole genome shotgun (WGS) entry which is preliminary data.</text>
</comment>
<protein>
    <submittedName>
        <fullName evidence="2">Uncharacterized protein</fullName>
    </submittedName>
</protein>
<organism evidence="2 3">
    <name type="scientific">Scophthalmus maximus</name>
    <name type="common">Turbot</name>
    <name type="synonym">Psetta maxima</name>
    <dbReference type="NCBI Taxonomy" id="52904"/>
    <lineage>
        <taxon>Eukaryota</taxon>
        <taxon>Metazoa</taxon>
        <taxon>Chordata</taxon>
        <taxon>Craniata</taxon>
        <taxon>Vertebrata</taxon>
        <taxon>Euteleostomi</taxon>
        <taxon>Actinopterygii</taxon>
        <taxon>Neopterygii</taxon>
        <taxon>Teleostei</taxon>
        <taxon>Neoteleostei</taxon>
        <taxon>Acanthomorphata</taxon>
        <taxon>Carangaria</taxon>
        <taxon>Pleuronectiformes</taxon>
        <taxon>Pleuronectoidei</taxon>
        <taxon>Scophthalmidae</taxon>
        <taxon>Scophthalmus</taxon>
    </lineage>
</organism>
<feature type="region of interest" description="Disordered" evidence="1">
    <location>
        <begin position="1"/>
        <end position="21"/>
    </location>
</feature>
<feature type="compositionally biased region" description="Basic residues" evidence="1">
    <location>
        <begin position="1"/>
        <end position="16"/>
    </location>
</feature>
<dbReference type="AlphaFoldDB" id="A0A6A4S283"/>
<dbReference type="EMBL" id="VEVO01000017">
    <property type="protein sequence ID" value="KAF0028453.1"/>
    <property type="molecule type" value="Genomic_DNA"/>
</dbReference>
<gene>
    <name evidence="2" type="ORF">F2P81_019540</name>
</gene>
<sequence length="103" mass="11962">MGQRRKHNANQRTSPKRSREHETLMIQNVQCRIQRSTQYDYRLAPAYAPTVATLHRRSSARVITTLPLSRREMLLLTSCSEASGLREKKPERLHRAVPNERPA</sequence>
<evidence type="ECO:0000256" key="1">
    <source>
        <dbReference type="SAM" id="MobiDB-lite"/>
    </source>
</evidence>
<name>A0A6A4S283_SCOMX</name>